<name>A0A2G9WXG9_9HYPH</name>
<gene>
    <name evidence="1" type="ORF">CJ014_13045</name>
</gene>
<dbReference type="OrthoDB" id="9805176at2"/>
<keyword evidence="2" id="KW-1185">Reference proteome</keyword>
<dbReference type="RefSeq" id="WP_100080912.1">
    <property type="nucleotide sequence ID" value="NZ_NQVN01000007.1"/>
</dbReference>
<reference evidence="1 2" key="1">
    <citation type="submission" date="2017-08" db="EMBL/GenBank/DDBJ databases">
        <title>Pleomorphomonas carboxidotrophicus sp. nov., a new mesophilic hydrogenogenic carboxidotroph.</title>
        <authorList>
            <person name="Esquivel-Elizondo S."/>
            <person name="Krajmalnik-Brown R."/>
            <person name="Maldonado J."/>
        </authorList>
    </citation>
    <scope>NUCLEOTIDE SEQUENCE [LARGE SCALE GENOMIC DNA]</scope>
    <source>
        <strain evidence="1 2">SVCO-16</strain>
    </source>
</reference>
<dbReference type="AlphaFoldDB" id="A0A2G9WXG9"/>
<keyword evidence="1" id="KW-0378">Hydrolase</keyword>
<evidence type="ECO:0000313" key="1">
    <source>
        <dbReference type="EMBL" id="PIO99002.1"/>
    </source>
</evidence>
<dbReference type="Proteomes" id="UP000231070">
    <property type="component" value="Unassembled WGS sequence"/>
</dbReference>
<comment type="caution">
    <text evidence="1">The sequence shown here is derived from an EMBL/GenBank/DDBJ whole genome shotgun (WGS) entry which is preliminary data.</text>
</comment>
<dbReference type="Pfam" id="PF14196">
    <property type="entry name" value="ATC_hydrolase"/>
    <property type="match status" value="1"/>
</dbReference>
<dbReference type="InterPro" id="IPR026002">
    <property type="entry name" value="ATC_hydrolase-like"/>
</dbReference>
<proteinExistence type="predicted"/>
<dbReference type="GO" id="GO:0016787">
    <property type="term" value="F:hydrolase activity"/>
    <property type="evidence" value="ECO:0007669"/>
    <property type="project" value="UniProtKB-KW"/>
</dbReference>
<evidence type="ECO:0000313" key="2">
    <source>
        <dbReference type="Proteomes" id="UP000231070"/>
    </source>
</evidence>
<accession>A0A2G9WXG9</accession>
<protein>
    <submittedName>
        <fullName evidence="1">2-amino-thiazoline-4-carboxylic acid hydrolase</fullName>
    </submittedName>
</protein>
<dbReference type="EMBL" id="NQVN01000007">
    <property type="protein sequence ID" value="PIO99002.1"/>
    <property type="molecule type" value="Genomic_DNA"/>
</dbReference>
<organism evidence="1 2">
    <name type="scientific">Pleomorphomonas carboxyditropha</name>
    <dbReference type="NCBI Taxonomy" id="2023338"/>
    <lineage>
        <taxon>Bacteria</taxon>
        <taxon>Pseudomonadati</taxon>
        <taxon>Pseudomonadota</taxon>
        <taxon>Alphaproteobacteria</taxon>
        <taxon>Hyphomicrobiales</taxon>
        <taxon>Pleomorphomonadaceae</taxon>
        <taxon>Pleomorphomonas</taxon>
    </lineage>
</organism>
<sequence length="156" mass="17610">MAMPIIERRRIEAEIVGHLYRELAARFGEGPAREAIDAAIRKAAVAHGEKCRAELGHMPDFTDFEAILPAWTAEDALTIEVKEVGPDRFSYDVTRCRYAETYKEMGLAGIGALLSCNRDAAFCEGYNPAMRLERTETIMEGGRRCDFRYRLDKTTD</sequence>